<accession>A0A316B633</accession>
<protein>
    <submittedName>
        <fullName evidence="1">BclB C-terminal domain-containing protein</fullName>
    </submittedName>
</protein>
<dbReference type="InterPro" id="IPR021210">
    <property type="entry name" value="Exosporium_BclB"/>
</dbReference>
<name>A0A316B633_9BACT</name>
<gene>
    <name evidence="1" type="ORF">CLV98_105239</name>
</gene>
<evidence type="ECO:0000313" key="2">
    <source>
        <dbReference type="Proteomes" id="UP000245880"/>
    </source>
</evidence>
<organism evidence="1 2">
    <name type="scientific">Dyadobacter jejuensis</name>
    <dbReference type="NCBI Taxonomy" id="1082580"/>
    <lineage>
        <taxon>Bacteria</taxon>
        <taxon>Pseudomonadati</taxon>
        <taxon>Bacteroidota</taxon>
        <taxon>Cytophagia</taxon>
        <taxon>Cytophagales</taxon>
        <taxon>Spirosomataceae</taxon>
        <taxon>Dyadobacter</taxon>
    </lineage>
</organism>
<reference evidence="1 2" key="1">
    <citation type="submission" date="2018-03" db="EMBL/GenBank/DDBJ databases">
        <title>Genomic Encyclopedia of Archaeal and Bacterial Type Strains, Phase II (KMG-II): from individual species to whole genera.</title>
        <authorList>
            <person name="Goeker M."/>
        </authorList>
    </citation>
    <scope>NUCLEOTIDE SEQUENCE [LARGE SCALE GENOMIC DNA]</scope>
    <source>
        <strain evidence="1 2">DSM 100346</strain>
    </source>
</reference>
<keyword evidence="2" id="KW-1185">Reference proteome</keyword>
<dbReference type="RefSeq" id="WP_109674644.1">
    <property type="nucleotide sequence ID" value="NZ_QGDT01000005.1"/>
</dbReference>
<evidence type="ECO:0000313" key="1">
    <source>
        <dbReference type="EMBL" id="PWJ58057.1"/>
    </source>
</evidence>
<dbReference type="AlphaFoldDB" id="A0A316B633"/>
<dbReference type="NCBIfam" id="TIGR03721">
    <property type="entry name" value="exospore_TM"/>
    <property type="match status" value="1"/>
</dbReference>
<dbReference type="EMBL" id="QGDT01000005">
    <property type="protein sequence ID" value="PWJ58057.1"/>
    <property type="molecule type" value="Genomic_DNA"/>
</dbReference>
<dbReference type="Proteomes" id="UP000245880">
    <property type="component" value="Unassembled WGS sequence"/>
</dbReference>
<comment type="caution">
    <text evidence="1">The sequence shown here is derived from an EMBL/GenBank/DDBJ whole genome shotgun (WGS) entry which is preliminary data.</text>
</comment>
<sequence>MKSTMIYIPNLPRLTFLSVLFAIFSVVLSFKTWAQVGIGTTTPHASAQLEVQSADKGLLIPRMDQSTRDGIDSPANGLIIYQTDNTPGLYYFDGSWKPVTPPSNNPPSTIIPYASGTPITMNTTVGGLTDNASVIGFGSSTSGISLVGGNISAAFIPNMAFSMPRDGTITSISAYFSNTVAITLVGSTVTISAQLYQSTTLNDLFTPVPGAIVTLAPSLTGIVAIGSISNGITSGLNIPITAQTRLMLVFNISADGMSHIHVVTGYASAGVGIN</sequence>
<dbReference type="OrthoDB" id="946948at2"/>
<proteinExistence type="predicted"/>